<dbReference type="EMBL" id="JAWWNJ010000019">
    <property type="protein sequence ID" value="KAK7035760.1"/>
    <property type="molecule type" value="Genomic_DNA"/>
</dbReference>
<dbReference type="PANTHER" id="PTHR31987">
    <property type="entry name" value="GLUTAMINASE A-RELATED"/>
    <property type="match status" value="1"/>
</dbReference>
<dbReference type="Gene3D" id="2.80.10.50">
    <property type="match status" value="1"/>
</dbReference>
<dbReference type="InterPro" id="IPR033433">
    <property type="entry name" value="GtaA_N"/>
</dbReference>
<feature type="domain" description="DUF4964" evidence="2">
    <location>
        <begin position="17"/>
        <end position="86"/>
    </location>
</feature>
<organism evidence="5 6">
    <name type="scientific">Favolaschia claudopus</name>
    <dbReference type="NCBI Taxonomy" id="2862362"/>
    <lineage>
        <taxon>Eukaryota</taxon>
        <taxon>Fungi</taxon>
        <taxon>Dikarya</taxon>
        <taxon>Basidiomycota</taxon>
        <taxon>Agaricomycotina</taxon>
        <taxon>Agaricomycetes</taxon>
        <taxon>Agaricomycetidae</taxon>
        <taxon>Agaricales</taxon>
        <taxon>Marasmiineae</taxon>
        <taxon>Mycenaceae</taxon>
        <taxon>Favolaschia</taxon>
    </lineage>
</organism>
<name>A0AAW0CCZ1_9AGAR</name>
<gene>
    <name evidence="5" type="ORF">R3P38DRAFT_2908920</name>
</gene>
<feature type="domain" description="Glutaminase A N-terminal" evidence="4">
    <location>
        <begin position="107"/>
        <end position="339"/>
    </location>
</feature>
<reference evidence="5 6" key="1">
    <citation type="journal article" date="2024" name="J Genomics">
        <title>Draft genome sequencing and assembly of Favolaschia claudopus CIRM-BRFM 2984 isolated from oak limbs.</title>
        <authorList>
            <person name="Navarro D."/>
            <person name="Drula E."/>
            <person name="Chaduli D."/>
            <person name="Cazenave R."/>
            <person name="Ahrendt S."/>
            <person name="Wang J."/>
            <person name="Lipzen A."/>
            <person name="Daum C."/>
            <person name="Barry K."/>
            <person name="Grigoriev I.V."/>
            <person name="Favel A."/>
            <person name="Rosso M.N."/>
            <person name="Martin F."/>
        </authorList>
    </citation>
    <scope>NUCLEOTIDE SEQUENCE [LARGE SCALE GENOMIC DNA]</scope>
    <source>
        <strain evidence="5 6">CIRM-BRFM 2984</strain>
    </source>
</reference>
<keyword evidence="6" id="KW-1185">Reference proteome</keyword>
<dbReference type="PANTHER" id="PTHR31987:SF1">
    <property type="entry name" value="GLUTAMINASE A"/>
    <property type="match status" value="1"/>
</dbReference>
<dbReference type="InterPro" id="IPR052743">
    <property type="entry name" value="Glutaminase_GtaA"/>
</dbReference>
<evidence type="ECO:0000256" key="1">
    <source>
        <dbReference type="SAM" id="SignalP"/>
    </source>
</evidence>
<dbReference type="Pfam" id="PF17168">
    <property type="entry name" value="DUF5127"/>
    <property type="match status" value="1"/>
</dbReference>
<evidence type="ECO:0000259" key="2">
    <source>
        <dbReference type="Pfam" id="PF16334"/>
    </source>
</evidence>
<dbReference type="InterPro" id="IPR032515">
    <property type="entry name" value="DUF4964"/>
</dbReference>
<feature type="chain" id="PRO_5043934192" evidence="1">
    <location>
        <begin position="21"/>
        <end position="856"/>
    </location>
</feature>
<dbReference type="AlphaFoldDB" id="A0AAW0CCZ1"/>
<sequence>MKTLSLLFALASFSLSLVDASPLEKRATFAAVRPPSVPLAVRSPYVSTWSPADSLVGTWPTFWTGGTKGWSAIARVDGKGYALMGNPGQDNIGTTNAAQTSLTITPTKSIYVMQAGAVKLTLTFLSPIEPQSPQLQSIPLSYLQIQAVSTDGASHTVQIMTDISAEWAHADSAQVASWAVDSSVAVTGGTLRTFTIQAQTQRQFSETSDYPNWGTVVWSTLSANGLTWQSGDNANTMRAAFVTNGQLTSANNANFRAINNGWPIFAFSNNLGSVGTSASATLTYVIGHVRPQAITYQGSAVNAFWVNFWSNWQGLLQFFYNDLSNAINRANTLDAKIADAANAANGGNYEAIVALAARQAFGGLEFVGSQSDPWLMLKEISSDGNMQTSDVLYPAAPILYYLNGDLLRYTLNPLVDYMSSGLWPQQYACHDIGSSYPNANGHNDGGGELMPVEESANMLIMIGMYLQNPSSSSDAQSWASSHYSLFREWAEYLVTNTLFPANQLTTDDFAGPITNATNLALKGILAIGEMGRIANFAGRPGDALHYTSVAQQYIATWSQFAKDPSSQYLNLAYGSGGTWSLKYNAFPDKLLGLNLIPAATVALEDAKYKTVINTYGVPLDVRHTYTKGDWELWTAASASDASLRQSIVDGVFRFINTSPSRVPFTDWYDTVSGTQSGFQARPVVGGMYSILAQSLNKPGLPAATPSSVDTSKTYRITVGGRSGCDNILSVASCGTNLVDLFGSDDGSGRQHFKFIPVSGLTNVYNIQVTGGRDGCNTFLSTASCGSNTVDLFNTDDGSGRQRWMVSPSGSGFNIQSFSGRASCRSFLSVASCGTDLVDMFSADDGSGRQQFTLTAV</sequence>
<dbReference type="Pfam" id="PF16334">
    <property type="entry name" value="DUF4964"/>
    <property type="match status" value="1"/>
</dbReference>
<dbReference type="Pfam" id="PF16335">
    <property type="entry name" value="GtaA_6_Hairpin"/>
    <property type="match status" value="1"/>
</dbReference>
<evidence type="ECO:0000259" key="4">
    <source>
        <dbReference type="Pfam" id="PF17168"/>
    </source>
</evidence>
<evidence type="ECO:0000313" key="6">
    <source>
        <dbReference type="Proteomes" id="UP001362999"/>
    </source>
</evidence>
<dbReference type="Proteomes" id="UP001362999">
    <property type="component" value="Unassembled WGS sequence"/>
</dbReference>
<evidence type="ECO:0000313" key="5">
    <source>
        <dbReference type="EMBL" id="KAK7035760.1"/>
    </source>
</evidence>
<feature type="signal peptide" evidence="1">
    <location>
        <begin position="1"/>
        <end position="20"/>
    </location>
</feature>
<proteinExistence type="predicted"/>
<accession>A0AAW0CCZ1</accession>
<keyword evidence="1" id="KW-0732">Signal</keyword>
<feature type="domain" description="Glutaminase A central" evidence="3">
    <location>
        <begin position="346"/>
        <end position="690"/>
    </location>
</feature>
<comment type="caution">
    <text evidence="5">The sequence shown here is derived from an EMBL/GenBank/DDBJ whole genome shotgun (WGS) entry which is preliminary data.</text>
</comment>
<dbReference type="InterPro" id="IPR032514">
    <property type="entry name" value="GtaA_central"/>
</dbReference>
<protein>
    <submittedName>
        <fullName evidence="5">Ricin B-type lectin domain-containing protein</fullName>
    </submittedName>
</protein>
<evidence type="ECO:0000259" key="3">
    <source>
        <dbReference type="Pfam" id="PF16335"/>
    </source>
</evidence>